<keyword evidence="2" id="KW-1133">Transmembrane helix</keyword>
<gene>
    <name evidence="3" type="ORF">DOK78_001385</name>
</gene>
<keyword evidence="4" id="KW-1185">Reference proteome</keyword>
<reference evidence="3 4" key="1">
    <citation type="submission" date="2021-03" db="EMBL/GenBank/DDBJ databases">
        <authorList>
            <person name="Gilmore M.S."/>
            <person name="Schwartzman J."/>
            <person name="Van Tyne D."/>
            <person name="Martin M."/>
            <person name="Earl A.M."/>
            <person name="Manson A.L."/>
            <person name="Straub T."/>
            <person name="Salamzade R."/>
            <person name="Saavedra J."/>
            <person name="Lebreton F."/>
            <person name="Prichula J."/>
            <person name="Schaufler K."/>
            <person name="Gaca A."/>
            <person name="Sgardioli B."/>
            <person name="Wagenaar J."/>
            <person name="Strong T."/>
        </authorList>
    </citation>
    <scope>NUCLEOTIDE SEQUENCE [LARGE SCALE GENOMIC DNA]</scope>
    <source>
        <strain evidence="3 4">DIV2402</strain>
    </source>
</reference>
<evidence type="ECO:0000313" key="4">
    <source>
        <dbReference type="Proteomes" id="UP000664701"/>
    </source>
</evidence>
<dbReference type="Proteomes" id="UP000664701">
    <property type="component" value="Chromosome"/>
</dbReference>
<evidence type="ECO:0000313" key="3">
    <source>
        <dbReference type="EMBL" id="WYJ76749.1"/>
    </source>
</evidence>
<name>A0ABZ2SRG0_9ENTE</name>
<proteinExistence type="predicted"/>
<dbReference type="PANTHER" id="PTHR36838">
    <property type="entry name" value="AUXIN EFFLUX CARRIER FAMILY PROTEIN"/>
    <property type="match status" value="1"/>
</dbReference>
<evidence type="ECO:0000256" key="2">
    <source>
        <dbReference type="SAM" id="Phobius"/>
    </source>
</evidence>
<protein>
    <recommendedName>
        <fullName evidence="5">Transporter</fullName>
    </recommendedName>
</protein>
<dbReference type="EMBL" id="CP147251">
    <property type="protein sequence ID" value="WYJ76749.1"/>
    <property type="molecule type" value="Genomic_DNA"/>
</dbReference>
<organism evidence="3 4">
    <name type="scientific">Candidatus Enterococcus lowellii</name>
    <dbReference type="NCBI Taxonomy" id="2230877"/>
    <lineage>
        <taxon>Bacteria</taxon>
        <taxon>Bacillati</taxon>
        <taxon>Bacillota</taxon>
        <taxon>Bacilli</taxon>
        <taxon>Lactobacillales</taxon>
        <taxon>Enterococcaceae</taxon>
        <taxon>Enterococcus</taxon>
    </lineage>
</organism>
<keyword evidence="2" id="KW-0812">Transmembrane</keyword>
<feature type="transmembrane region" description="Helical" evidence="2">
    <location>
        <begin position="250"/>
        <end position="270"/>
    </location>
</feature>
<accession>A0ABZ2SRG0</accession>
<dbReference type="RefSeq" id="WP_207941058.1">
    <property type="nucleotide sequence ID" value="NZ_CP147251.1"/>
</dbReference>
<evidence type="ECO:0008006" key="5">
    <source>
        <dbReference type="Google" id="ProtNLM"/>
    </source>
</evidence>
<feature type="transmembrane region" description="Helical" evidence="2">
    <location>
        <begin position="6"/>
        <end position="22"/>
    </location>
</feature>
<keyword evidence="1" id="KW-0813">Transport</keyword>
<feature type="transmembrane region" description="Helical" evidence="2">
    <location>
        <begin position="93"/>
        <end position="115"/>
    </location>
</feature>
<dbReference type="PANTHER" id="PTHR36838:SF3">
    <property type="entry name" value="TRANSPORTER AUXIN EFFLUX CARRIER EC FAMILY"/>
    <property type="match status" value="1"/>
</dbReference>
<feature type="transmembrane region" description="Helical" evidence="2">
    <location>
        <begin position="61"/>
        <end position="81"/>
    </location>
</feature>
<feature type="transmembrane region" description="Helical" evidence="2">
    <location>
        <begin position="221"/>
        <end position="244"/>
    </location>
</feature>
<feature type="transmembrane region" description="Helical" evidence="2">
    <location>
        <begin position="34"/>
        <end position="55"/>
    </location>
</feature>
<feature type="transmembrane region" description="Helical" evidence="2">
    <location>
        <begin position="277"/>
        <end position="302"/>
    </location>
</feature>
<evidence type="ECO:0000256" key="1">
    <source>
        <dbReference type="ARBA" id="ARBA00022448"/>
    </source>
</evidence>
<feature type="transmembrane region" description="Helical" evidence="2">
    <location>
        <begin position="190"/>
        <end position="209"/>
    </location>
</feature>
<keyword evidence="2" id="KW-0472">Membrane</keyword>
<feature type="transmembrane region" description="Helical" evidence="2">
    <location>
        <begin position="157"/>
        <end position="178"/>
    </location>
</feature>
<sequence length="304" mass="33481">MVAIIIQALGLFLMIFLGFLLKRIGLLSKADGTTLSVIIVNITLPAVVIVNLARLSLKLDLVVFILIGFIWSIFQIALAWLFTRKESATKQQLFMYCASGFNIGNFTLPFVQGFLPLGVPFISMFDMGNSIMLCGGTNIVVNRLVGNQTTFEPKKIALQLLRSIPFTCYMLMLILRIFKINLPDALLTMLHPVAAANVFLSMFMIGLYLEFRLPKGAMKDVIKLLTLRYGLGFVVIAVVYFLPISHLHKVILSLLALTPIPLFGVINSVLAGVKEEVVGFASSISFLLSLPLMTLVVLLLGINV</sequence>
<reference evidence="3 4" key="2">
    <citation type="submission" date="2024-03" db="EMBL/GenBank/DDBJ databases">
        <title>The Genome Sequence of Enterococcus sp. DIV2402.</title>
        <authorList>
            <consortium name="The Broad Institute Genomics Platform"/>
            <consortium name="The Broad Institute Microbial Omics Core"/>
            <consortium name="The Broad Institute Genomic Center for Infectious Diseases"/>
            <person name="Earl A."/>
            <person name="Manson A."/>
            <person name="Gilmore M."/>
            <person name="Schwartman J."/>
            <person name="Shea T."/>
            <person name="Abouelleil A."/>
            <person name="Cao P."/>
            <person name="Chapman S."/>
            <person name="Cusick C."/>
            <person name="Young S."/>
            <person name="Neafsey D."/>
            <person name="Nusbaum C."/>
            <person name="Birren B."/>
        </authorList>
    </citation>
    <scope>NUCLEOTIDE SEQUENCE [LARGE SCALE GENOMIC DNA]</scope>
    <source>
        <strain evidence="3 4">DIV2402</strain>
    </source>
</reference>